<evidence type="ECO:0000313" key="1">
    <source>
        <dbReference type="EMBL" id="KAF4135659.1"/>
    </source>
</evidence>
<gene>
    <name evidence="1" type="ORF">GN958_ATG15153</name>
</gene>
<organism evidence="1 2">
    <name type="scientific">Phytophthora infestans</name>
    <name type="common">Potato late blight agent</name>
    <name type="synonym">Botrytis infestans</name>
    <dbReference type="NCBI Taxonomy" id="4787"/>
    <lineage>
        <taxon>Eukaryota</taxon>
        <taxon>Sar</taxon>
        <taxon>Stramenopiles</taxon>
        <taxon>Oomycota</taxon>
        <taxon>Peronosporomycetes</taxon>
        <taxon>Peronosporales</taxon>
        <taxon>Peronosporaceae</taxon>
        <taxon>Phytophthora</taxon>
    </lineage>
</organism>
<reference evidence="1" key="1">
    <citation type="submission" date="2020-03" db="EMBL/GenBank/DDBJ databases">
        <title>Hybrid Assembly of Korean Phytophthora infestans isolates.</title>
        <authorList>
            <person name="Prokchorchik M."/>
            <person name="Lee Y."/>
            <person name="Seo J."/>
            <person name="Cho J.-H."/>
            <person name="Park Y.-E."/>
            <person name="Jang D.-C."/>
            <person name="Im J.-S."/>
            <person name="Choi J.-G."/>
            <person name="Park H.-J."/>
            <person name="Lee G.-B."/>
            <person name="Lee Y.-G."/>
            <person name="Hong S.-Y."/>
            <person name="Cho K."/>
            <person name="Sohn K.H."/>
        </authorList>
    </citation>
    <scope>NUCLEOTIDE SEQUENCE</scope>
    <source>
        <strain evidence="1">KR_2_A2</strain>
    </source>
</reference>
<comment type="caution">
    <text evidence="1">The sequence shown here is derived from an EMBL/GenBank/DDBJ whole genome shotgun (WGS) entry which is preliminary data.</text>
</comment>
<sequence length="85" mass="9020">PFASITGNVAKESVDSVVASTAVVKALSAAWSIPTEFMMMKIIWGGPTAYVHARAVSIIAENNPKTIAMLTKTVSEQLQVSAERV</sequence>
<feature type="non-terminal residue" evidence="1">
    <location>
        <position position="1"/>
    </location>
</feature>
<accession>A0A8S9U8N2</accession>
<proteinExistence type="predicted"/>
<dbReference type="AlphaFoldDB" id="A0A8S9U8N2"/>
<name>A0A8S9U8N2_PHYIN</name>
<protein>
    <submittedName>
        <fullName evidence="1">Uncharacterized protein</fullName>
    </submittedName>
</protein>
<dbReference type="EMBL" id="JAACNO010002082">
    <property type="protein sequence ID" value="KAF4135659.1"/>
    <property type="molecule type" value="Genomic_DNA"/>
</dbReference>
<dbReference type="Proteomes" id="UP000704712">
    <property type="component" value="Unassembled WGS sequence"/>
</dbReference>
<evidence type="ECO:0000313" key="2">
    <source>
        <dbReference type="Proteomes" id="UP000704712"/>
    </source>
</evidence>